<dbReference type="Pfam" id="PF00072">
    <property type="entry name" value="Response_reg"/>
    <property type="match status" value="1"/>
</dbReference>
<dbReference type="GO" id="GO:0006355">
    <property type="term" value="P:regulation of DNA-templated transcription"/>
    <property type="evidence" value="ECO:0007669"/>
    <property type="project" value="InterPro"/>
</dbReference>
<feature type="domain" description="PAC" evidence="11">
    <location>
        <begin position="92"/>
        <end position="144"/>
    </location>
</feature>
<evidence type="ECO:0000313" key="12">
    <source>
        <dbReference type="EMBL" id="EHP44121.1"/>
    </source>
</evidence>
<dbReference type="PROSITE" id="PS50109">
    <property type="entry name" value="HIS_KIN"/>
    <property type="match status" value="1"/>
</dbReference>
<dbReference type="InterPro" id="IPR036097">
    <property type="entry name" value="HisK_dim/P_sf"/>
</dbReference>
<dbReference type="PROSITE" id="PS50113">
    <property type="entry name" value="PAC"/>
    <property type="match status" value="2"/>
</dbReference>
<dbReference type="Gene3D" id="1.10.287.130">
    <property type="match status" value="1"/>
</dbReference>
<feature type="modified residue" description="4-aspartylphosphate" evidence="7">
    <location>
        <position position="565"/>
    </location>
</feature>
<evidence type="ECO:0000256" key="6">
    <source>
        <dbReference type="ARBA" id="ARBA00022777"/>
    </source>
</evidence>
<evidence type="ECO:0000259" key="10">
    <source>
        <dbReference type="PROSITE" id="PS50112"/>
    </source>
</evidence>
<dbReference type="GO" id="GO:0000155">
    <property type="term" value="F:phosphorelay sensor kinase activity"/>
    <property type="evidence" value="ECO:0007669"/>
    <property type="project" value="InterPro"/>
</dbReference>
<dbReference type="Pfam" id="PF13426">
    <property type="entry name" value="PAS_9"/>
    <property type="match status" value="1"/>
</dbReference>
<evidence type="ECO:0000256" key="1">
    <source>
        <dbReference type="ARBA" id="ARBA00000085"/>
    </source>
</evidence>
<dbReference type="SMART" id="SM00388">
    <property type="entry name" value="HisKA"/>
    <property type="match status" value="1"/>
</dbReference>
<reference evidence="12 13" key="1">
    <citation type="journal article" date="2012" name="J. Bacteriol.">
        <title>De Novo Genome Project of Cupriavidus basilensis OR16.</title>
        <authorList>
            <person name="Cserhati M."/>
            <person name="Kriszt B."/>
            <person name="Szoboszlay S."/>
            <person name="Toth A."/>
            <person name="Szabo I."/>
            <person name="Tancsics A."/>
            <person name="Nagy I."/>
            <person name="Horvath B."/>
            <person name="Nagy I."/>
            <person name="Kukolya J."/>
        </authorList>
    </citation>
    <scope>NUCLEOTIDE SEQUENCE [LARGE SCALE GENOMIC DNA]</scope>
    <source>
        <strain evidence="12 13">OR16</strain>
    </source>
</reference>
<dbReference type="InterPro" id="IPR001610">
    <property type="entry name" value="PAC"/>
</dbReference>
<dbReference type="InterPro" id="IPR003594">
    <property type="entry name" value="HATPase_dom"/>
</dbReference>
<dbReference type="SMART" id="SM00387">
    <property type="entry name" value="HATPase_c"/>
    <property type="match status" value="1"/>
</dbReference>
<dbReference type="CDD" id="cd00130">
    <property type="entry name" value="PAS"/>
    <property type="match status" value="2"/>
</dbReference>
<dbReference type="InterPro" id="IPR011006">
    <property type="entry name" value="CheY-like_superfamily"/>
</dbReference>
<dbReference type="PATRIC" id="fig|1127483.3.peg.811"/>
<dbReference type="SMART" id="SM00086">
    <property type="entry name" value="PAC"/>
    <property type="match status" value="2"/>
</dbReference>
<feature type="domain" description="Response regulatory" evidence="9">
    <location>
        <begin position="516"/>
        <end position="632"/>
    </location>
</feature>
<dbReference type="FunFam" id="3.30.565.10:FF:000006">
    <property type="entry name" value="Sensor histidine kinase WalK"/>
    <property type="match status" value="1"/>
</dbReference>
<sequence length="641" mass="68341">MSVHSDPQPGTPAPDPEIERYRQMLGALEGCAAFVITTDGHVQTWPEPAIRLFGYAPAEIAGRHISCLFTPADIEAGAPQRWLEAARQSGRAQDDGWRVRSDGSQLWAASGMTAMAGASGAVSGFVVASRDITVQFAAEEHARLADDQMRLLAETLPGVAAFEVSADGEIRSWNAGAQEITGYLPEEAIGQPLSLLYTRQDVACGQDRAGLEAARASGRCDGDERLVRKDGSMVHCQTRIALIRDAGGCPPGMLWTARDISDALRLEELESGSRRVQSFLAILAHELRNPLAPIRNAVDVIALTPSVDVRIQRCAAIIDRQFHQLDRLVNDLLDVGRVTAGKLKVELTPTAYNDVVTASIESIRPVLEAAGQQLVVSLPPKSPYVSADAARLGQVLINLLSNATKYTPRGGTVTVHIVVEDGSVVTTISDTGHGMEPAALDRIFNLFSQEREGISRGGLGIGLALARAVVEAHGGAIQADSPGPSKGSTFTVILPQVAAGGEPAGHADADTGRRRRVLILDDNTDAADSMAELLSLLGHDARPAYTGAQALELAAEFQPDCALLDLEMPDMNGFEVLDALQASPLGRSMQFFALTGRGTADDVRRSQEAGFHFHLVKPLSIEALRRALSTPASRPIQEGIR</sequence>
<organism evidence="12 13">
    <name type="scientific">Cupriavidus basilensis OR16</name>
    <dbReference type="NCBI Taxonomy" id="1127483"/>
    <lineage>
        <taxon>Bacteria</taxon>
        <taxon>Pseudomonadati</taxon>
        <taxon>Pseudomonadota</taxon>
        <taxon>Betaproteobacteria</taxon>
        <taxon>Burkholderiales</taxon>
        <taxon>Burkholderiaceae</taxon>
        <taxon>Cupriavidus</taxon>
    </lineage>
</organism>
<dbReference type="Pfam" id="PF02518">
    <property type="entry name" value="HATPase_c"/>
    <property type="match status" value="1"/>
</dbReference>
<evidence type="ECO:0000259" key="9">
    <source>
        <dbReference type="PROSITE" id="PS50110"/>
    </source>
</evidence>
<dbReference type="Gene3D" id="3.30.450.20">
    <property type="entry name" value="PAS domain"/>
    <property type="match status" value="2"/>
</dbReference>
<dbReference type="EMBL" id="AHJE01000012">
    <property type="protein sequence ID" value="EHP44121.1"/>
    <property type="molecule type" value="Genomic_DNA"/>
</dbReference>
<comment type="catalytic activity">
    <reaction evidence="1">
        <text>ATP + protein L-histidine = ADP + protein N-phospho-L-histidine.</text>
        <dbReference type="EC" id="2.7.13.3"/>
    </reaction>
</comment>
<keyword evidence="5" id="KW-0808">Transferase</keyword>
<dbReference type="InterPro" id="IPR000014">
    <property type="entry name" value="PAS"/>
</dbReference>
<dbReference type="InterPro" id="IPR036890">
    <property type="entry name" value="HATPase_C_sf"/>
</dbReference>
<keyword evidence="6 12" id="KW-0418">Kinase</keyword>
<gene>
    <name evidence="12" type="ORF">OR16_04022</name>
</gene>
<feature type="domain" description="PAS" evidence="10">
    <location>
        <begin position="162"/>
        <end position="191"/>
    </location>
</feature>
<dbReference type="AlphaFoldDB" id="H1RZQ5"/>
<protein>
    <recommendedName>
        <fullName evidence="3">histidine kinase</fullName>
        <ecNumber evidence="3">2.7.13.3</ecNumber>
    </recommendedName>
</protein>
<dbReference type="Proteomes" id="UP000005808">
    <property type="component" value="Unassembled WGS sequence"/>
</dbReference>
<evidence type="ECO:0000256" key="7">
    <source>
        <dbReference type="PROSITE-ProRule" id="PRU00169"/>
    </source>
</evidence>
<dbReference type="SUPFAM" id="SSF52172">
    <property type="entry name" value="CheY-like"/>
    <property type="match status" value="1"/>
</dbReference>
<dbReference type="SUPFAM" id="SSF55874">
    <property type="entry name" value="ATPase domain of HSP90 chaperone/DNA topoisomerase II/histidine kinase"/>
    <property type="match status" value="1"/>
</dbReference>
<dbReference type="SUPFAM" id="SSF55785">
    <property type="entry name" value="PYP-like sensor domain (PAS domain)"/>
    <property type="match status" value="2"/>
</dbReference>
<evidence type="ECO:0000259" key="8">
    <source>
        <dbReference type="PROSITE" id="PS50109"/>
    </source>
</evidence>
<dbReference type="InterPro" id="IPR000700">
    <property type="entry name" value="PAS-assoc_C"/>
</dbReference>
<dbReference type="Gene3D" id="3.30.565.10">
    <property type="entry name" value="Histidine kinase-like ATPase, C-terminal domain"/>
    <property type="match status" value="1"/>
</dbReference>
<evidence type="ECO:0000256" key="3">
    <source>
        <dbReference type="ARBA" id="ARBA00012438"/>
    </source>
</evidence>
<dbReference type="NCBIfam" id="TIGR00229">
    <property type="entry name" value="sensory_box"/>
    <property type="match status" value="2"/>
</dbReference>
<feature type="domain" description="PAC" evidence="11">
    <location>
        <begin position="220"/>
        <end position="272"/>
    </location>
</feature>
<evidence type="ECO:0000256" key="2">
    <source>
        <dbReference type="ARBA" id="ARBA00004429"/>
    </source>
</evidence>
<feature type="domain" description="PAS" evidence="10">
    <location>
        <begin position="34"/>
        <end position="90"/>
    </location>
</feature>
<dbReference type="InterPro" id="IPR035965">
    <property type="entry name" value="PAS-like_dom_sf"/>
</dbReference>
<dbReference type="Pfam" id="PF00512">
    <property type="entry name" value="HisKA"/>
    <property type="match status" value="1"/>
</dbReference>
<comment type="subcellular location">
    <subcellularLocation>
        <location evidence="2">Cell inner membrane</location>
        <topology evidence="2">Multi-pass membrane protein</topology>
    </subcellularLocation>
</comment>
<dbReference type="GO" id="GO:0005886">
    <property type="term" value="C:plasma membrane"/>
    <property type="evidence" value="ECO:0007669"/>
    <property type="project" value="UniProtKB-SubCell"/>
</dbReference>
<dbReference type="CDD" id="cd00082">
    <property type="entry name" value="HisKA"/>
    <property type="match status" value="1"/>
</dbReference>
<dbReference type="InterPro" id="IPR003661">
    <property type="entry name" value="HisK_dim/P_dom"/>
</dbReference>
<comment type="caution">
    <text evidence="12">The sequence shown here is derived from an EMBL/GenBank/DDBJ whole genome shotgun (WGS) entry which is preliminary data.</text>
</comment>
<dbReference type="InterPro" id="IPR001789">
    <property type="entry name" value="Sig_transdc_resp-reg_receiver"/>
</dbReference>
<dbReference type="PROSITE" id="PS50110">
    <property type="entry name" value="RESPONSE_REGULATORY"/>
    <property type="match status" value="1"/>
</dbReference>
<keyword evidence="4 7" id="KW-0597">Phosphoprotein</keyword>
<dbReference type="InterPro" id="IPR013767">
    <property type="entry name" value="PAS_fold"/>
</dbReference>
<dbReference type="InterPro" id="IPR004358">
    <property type="entry name" value="Sig_transdc_His_kin-like_C"/>
</dbReference>
<accession>H1RZQ5</accession>
<dbReference type="PANTHER" id="PTHR43547:SF2">
    <property type="entry name" value="HYBRID SIGNAL TRANSDUCTION HISTIDINE KINASE C"/>
    <property type="match status" value="1"/>
</dbReference>
<evidence type="ECO:0000259" key="11">
    <source>
        <dbReference type="PROSITE" id="PS50113"/>
    </source>
</evidence>
<feature type="domain" description="Histidine kinase" evidence="8">
    <location>
        <begin position="282"/>
        <end position="498"/>
    </location>
</feature>
<dbReference type="PANTHER" id="PTHR43547">
    <property type="entry name" value="TWO-COMPONENT HISTIDINE KINASE"/>
    <property type="match status" value="1"/>
</dbReference>
<dbReference type="Gene3D" id="3.40.50.2300">
    <property type="match status" value="1"/>
</dbReference>
<dbReference type="SMART" id="SM00091">
    <property type="entry name" value="PAS"/>
    <property type="match status" value="2"/>
</dbReference>
<proteinExistence type="predicted"/>
<dbReference type="PRINTS" id="PR00344">
    <property type="entry name" value="BCTRLSENSOR"/>
</dbReference>
<evidence type="ECO:0000256" key="5">
    <source>
        <dbReference type="ARBA" id="ARBA00022679"/>
    </source>
</evidence>
<name>H1RZQ5_9BURK</name>
<dbReference type="Pfam" id="PF00989">
    <property type="entry name" value="PAS"/>
    <property type="match status" value="1"/>
</dbReference>
<evidence type="ECO:0000313" key="13">
    <source>
        <dbReference type="Proteomes" id="UP000005808"/>
    </source>
</evidence>
<dbReference type="EC" id="2.7.13.3" evidence="3"/>
<dbReference type="SUPFAM" id="SSF47384">
    <property type="entry name" value="Homodimeric domain of signal transducing histidine kinase"/>
    <property type="match status" value="1"/>
</dbReference>
<dbReference type="SMART" id="SM00448">
    <property type="entry name" value="REC"/>
    <property type="match status" value="1"/>
</dbReference>
<dbReference type="PROSITE" id="PS50112">
    <property type="entry name" value="PAS"/>
    <property type="match status" value="2"/>
</dbReference>
<dbReference type="InterPro" id="IPR005467">
    <property type="entry name" value="His_kinase_dom"/>
</dbReference>
<evidence type="ECO:0000256" key="4">
    <source>
        <dbReference type="ARBA" id="ARBA00022553"/>
    </source>
</evidence>